<dbReference type="EMBL" id="FMHW01000002">
    <property type="protein sequence ID" value="SCL39379.1"/>
    <property type="molecule type" value="Genomic_DNA"/>
</dbReference>
<name>A0A1C6TCH0_9ACTN</name>
<evidence type="ECO:0000313" key="11">
    <source>
        <dbReference type="Proteomes" id="UP000198959"/>
    </source>
</evidence>
<evidence type="ECO:0000256" key="8">
    <source>
        <dbReference type="ARBA" id="ARBA00031155"/>
    </source>
</evidence>
<keyword evidence="5" id="KW-0288">FMN</keyword>
<dbReference type="PANTHER" id="PTHR42747:SF3">
    <property type="entry name" value="NITRONATE MONOOXYGENASE-RELATED"/>
    <property type="match status" value="1"/>
</dbReference>
<reference evidence="11" key="1">
    <citation type="submission" date="2016-06" db="EMBL/GenBank/DDBJ databases">
        <authorList>
            <person name="Varghese N."/>
            <person name="Submissions Spin"/>
        </authorList>
    </citation>
    <scope>NUCLEOTIDE SEQUENCE [LARGE SCALE GENOMIC DNA]</scope>
    <source>
        <strain evidence="11">DSM 43817</strain>
    </source>
</reference>
<evidence type="ECO:0000256" key="3">
    <source>
        <dbReference type="ARBA" id="ARBA00022575"/>
    </source>
</evidence>
<keyword evidence="10" id="KW-0223">Dioxygenase</keyword>
<dbReference type="PANTHER" id="PTHR42747">
    <property type="entry name" value="NITRONATE MONOOXYGENASE-RELATED"/>
    <property type="match status" value="1"/>
</dbReference>
<dbReference type="Pfam" id="PF03060">
    <property type="entry name" value="NMO"/>
    <property type="match status" value="1"/>
</dbReference>
<gene>
    <name evidence="10" type="ORF">GA0074692_5342</name>
</gene>
<dbReference type="STRING" id="145854.GA0074692_5342"/>
<evidence type="ECO:0000256" key="9">
    <source>
        <dbReference type="ARBA" id="ARBA00049401"/>
    </source>
</evidence>
<evidence type="ECO:0000313" key="10">
    <source>
        <dbReference type="EMBL" id="SCL39379.1"/>
    </source>
</evidence>
<organism evidence="10 11">
    <name type="scientific">Micromonospora pallida</name>
    <dbReference type="NCBI Taxonomy" id="145854"/>
    <lineage>
        <taxon>Bacteria</taxon>
        <taxon>Bacillati</taxon>
        <taxon>Actinomycetota</taxon>
        <taxon>Actinomycetes</taxon>
        <taxon>Micromonosporales</taxon>
        <taxon>Micromonosporaceae</taxon>
        <taxon>Micromonospora</taxon>
    </lineage>
</organism>
<keyword evidence="4" id="KW-0285">Flavoprotein</keyword>
<dbReference type="CDD" id="cd04730">
    <property type="entry name" value="NPD_like"/>
    <property type="match status" value="1"/>
</dbReference>
<evidence type="ECO:0000256" key="2">
    <source>
        <dbReference type="ARBA" id="ARBA00009881"/>
    </source>
</evidence>
<evidence type="ECO:0000256" key="1">
    <source>
        <dbReference type="ARBA" id="ARBA00001917"/>
    </source>
</evidence>
<evidence type="ECO:0000256" key="7">
    <source>
        <dbReference type="ARBA" id="ARBA00023033"/>
    </source>
</evidence>
<dbReference type="GO" id="GO:0018580">
    <property type="term" value="F:nitronate monooxygenase activity"/>
    <property type="evidence" value="ECO:0007669"/>
    <property type="project" value="InterPro"/>
</dbReference>
<dbReference type="InterPro" id="IPR013785">
    <property type="entry name" value="Aldolase_TIM"/>
</dbReference>
<keyword evidence="6" id="KW-0560">Oxidoreductase</keyword>
<comment type="similarity">
    <text evidence="2">Belongs to the nitronate monooxygenase family. NMO class I subfamily.</text>
</comment>
<dbReference type="SUPFAM" id="SSF51412">
    <property type="entry name" value="Inosine monophosphate dehydrogenase (IMPDH)"/>
    <property type="match status" value="1"/>
</dbReference>
<dbReference type="GO" id="GO:0051213">
    <property type="term" value="F:dioxygenase activity"/>
    <property type="evidence" value="ECO:0007669"/>
    <property type="project" value="UniProtKB-KW"/>
</dbReference>
<dbReference type="Gene3D" id="3.20.20.70">
    <property type="entry name" value="Aldolase class I"/>
    <property type="match status" value="1"/>
</dbReference>
<dbReference type="GO" id="GO:0009636">
    <property type="term" value="P:response to toxic substance"/>
    <property type="evidence" value="ECO:0007669"/>
    <property type="project" value="UniProtKB-KW"/>
</dbReference>
<proteinExistence type="inferred from homology"/>
<keyword evidence="11" id="KW-1185">Reference proteome</keyword>
<accession>A0A1C6TCH0</accession>
<keyword evidence="7" id="KW-0503">Monooxygenase</keyword>
<dbReference type="AlphaFoldDB" id="A0A1C6TCH0"/>
<sequence>MDLDLCSLPVIAAPMAGGPSTPRLVAEAARAGSLGFLPAGYRTPEQLAADMTAVRAGTDAFGVNLFVPDRGPVDRSRVLTYRDLIAPTAERLGVELGAARWADDDYWHAKVDLLAASPVPWVSFTFGLPDVDTVTRLRRAGTRLLITVTSQQEAQLATDLAPDGLVVQSAEAGGHRGVFDQHRAPGGEPLPDLVRGIRAVTGLPVIAAGGLATSAQVAGVLRAGAEAAQVGTALLLADEAGTRPTHRRAIADPSSTTVPMRAFTGRIARGVSNAFSSRYEPAAPAGYPAIHHITAPLRRWAADHDDRDHLHLWAGTGHRQARTGKAADLLTALVP</sequence>
<dbReference type="OrthoDB" id="9778912at2"/>
<protein>
    <recommendedName>
        <fullName evidence="8">Propionate 3-nitronate monooxygenase</fullName>
    </recommendedName>
</protein>
<evidence type="ECO:0000256" key="4">
    <source>
        <dbReference type="ARBA" id="ARBA00022630"/>
    </source>
</evidence>
<keyword evidence="3" id="KW-0216">Detoxification</keyword>
<comment type="cofactor">
    <cofactor evidence="1">
        <name>FMN</name>
        <dbReference type="ChEBI" id="CHEBI:58210"/>
    </cofactor>
</comment>
<comment type="catalytic activity">
    <reaction evidence="9">
        <text>3 propionate 3-nitronate + 3 O2 + H2O = 3 3-oxopropanoate + 2 nitrate + nitrite + H2O2 + 3 H(+)</text>
        <dbReference type="Rhea" id="RHEA:57332"/>
        <dbReference type="ChEBI" id="CHEBI:15377"/>
        <dbReference type="ChEBI" id="CHEBI:15378"/>
        <dbReference type="ChEBI" id="CHEBI:15379"/>
        <dbReference type="ChEBI" id="CHEBI:16240"/>
        <dbReference type="ChEBI" id="CHEBI:16301"/>
        <dbReference type="ChEBI" id="CHEBI:17632"/>
        <dbReference type="ChEBI" id="CHEBI:33190"/>
        <dbReference type="ChEBI" id="CHEBI:136067"/>
    </reaction>
</comment>
<dbReference type="InterPro" id="IPR004136">
    <property type="entry name" value="NMO"/>
</dbReference>
<dbReference type="RefSeq" id="WP_091648635.1">
    <property type="nucleotide sequence ID" value="NZ_FMHW01000002.1"/>
</dbReference>
<dbReference type="Proteomes" id="UP000198959">
    <property type="component" value="Unassembled WGS sequence"/>
</dbReference>
<evidence type="ECO:0000256" key="5">
    <source>
        <dbReference type="ARBA" id="ARBA00022643"/>
    </source>
</evidence>
<evidence type="ECO:0000256" key="6">
    <source>
        <dbReference type="ARBA" id="ARBA00023002"/>
    </source>
</evidence>